<proteinExistence type="predicted"/>
<feature type="chain" id="PRO_5020471236" description="HAF family extracellular repeat protein" evidence="1">
    <location>
        <begin position="30"/>
        <end position="356"/>
    </location>
</feature>
<feature type="signal peptide" evidence="1">
    <location>
        <begin position="1"/>
        <end position="29"/>
    </location>
</feature>
<keyword evidence="3" id="KW-1185">Reference proteome</keyword>
<dbReference type="Proteomes" id="UP000293638">
    <property type="component" value="Unassembled WGS sequence"/>
</dbReference>
<evidence type="ECO:0008006" key="4">
    <source>
        <dbReference type="Google" id="ProtNLM"/>
    </source>
</evidence>
<organism evidence="2 3">
    <name type="scientific">Motilibacter rhizosphaerae</name>
    <dbReference type="NCBI Taxonomy" id="598652"/>
    <lineage>
        <taxon>Bacteria</taxon>
        <taxon>Bacillati</taxon>
        <taxon>Actinomycetota</taxon>
        <taxon>Actinomycetes</taxon>
        <taxon>Motilibacterales</taxon>
        <taxon>Motilibacteraceae</taxon>
        <taxon>Motilibacter</taxon>
    </lineage>
</organism>
<evidence type="ECO:0000313" key="2">
    <source>
        <dbReference type="EMBL" id="RZS79485.1"/>
    </source>
</evidence>
<gene>
    <name evidence="2" type="ORF">EV189_3839</name>
</gene>
<sequence length="356" mass="35701">MGSSVARRSGVLAVGAVVGVALAASPASAAVEVLPTPVQVALPAGALVFGQVGITDARTVVGNALEESTTRALAVSKKGVTSALPLSGGAVGSAAYAVDGAGDVAGALLDAAGRATPVVWHAGAGAPVVVPVPVGASDPAGTGWVAFRVTAGGRALLRVQASAARWGTLVWDGRTTRTVSAATAGAASRAVDVNDAGQLLSPGLDPARQGTDDAGVWTPGGGIRLLRPLPGTGYSDASVINSSGEVGGSSWDAVGQDFHSPTLWSAAGVPTALEHRFEGSVDDLDDHGDAVGATCGFGDDSIPCQVQLWHKGRLRATTPVFHTYMNPGDYGDPHLDEHGDVSLGDRSLSLVSRRDW</sequence>
<dbReference type="EMBL" id="SGXD01000006">
    <property type="protein sequence ID" value="RZS79485.1"/>
    <property type="molecule type" value="Genomic_DNA"/>
</dbReference>
<comment type="caution">
    <text evidence="2">The sequence shown here is derived from an EMBL/GenBank/DDBJ whole genome shotgun (WGS) entry which is preliminary data.</text>
</comment>
<dbReference type="AlphaFoldDB" id="A0A4Q7NAR2"/>
<name>A0A4Q7NAR2_9ACTN</name>
<accession>A0A4Q7NAR2</accession>
<keyword evidence="1" id="KW-0732">Signal</keyword>
<dbReference type="RefSeq" id="WP_130494550.1">
    <property type="nucleotide sequence ID" value="NZ_SGXD01000006.1"/>
</dbReference>
<reference evidence="2 3" key="1">
    <citation type="submission" date="2019-02" db="EMBL/GenBank/DDBJ databases">
        <title>Genomic Encyclopedia of Type Strains, Phase IV (KMG-IV): sequencing the most valuable type-strain genomes for metagenomic binning, comparative biology and taxonomic classification.</title>
        <authorList>
            <person name="Goeker M."/>
        </authorList>
    </citation>
    <scope>NUCLEOTIDE SEQUENCE [LARGE SCALE GENOMIC DNA]</scope>
    <source>
        <strain evidence="2 3">DSM 45622</strain>
    </source>
</reference>
<evidence type="ECO:0000313" key="3">
    <source>
        <dbReference type="Proteomes" id="UP000293638"/>
    </source>
</evidence>
<evidence type="ECO:0000256" key="1">
    <source>
        <dbReference type="SAM" id="SignalP"/>
    </source>
</evidence>
<protein>
    <recommendedName>
        <fullName evidence="4">HAF family extracellular repeat protein</fullName>
    </recommendedName>
</protein>